<gene>
    <name evidence="7" type="ORF">PILCRDRAFT_814697</name>
</gene>
<comment type="subcellular location">
    <subcellularLocation>
        <location evidence="1">Nucleus</location>
    </subcellularLocation>
</comment>
<dbReference type="InParanoid" id="A0A0C3GBK9"/>
<dbReference type="HOGENOM" id="CLU_043417_3_1_1"/>
<dbReference type="Gene3D" id="1.10.20.10">
    <property type="entry name" value="Histone, subunit A"/>
    <property type="match status" value="1"/>
</dbReference>
<feature type="compositionally biased region" description="Low complexity" evidence="5">
    <location>
        <begin position="192"/>
        <end position="212"/>
    </location>
</feature>
<proteinExistence type="predicted"/>
<evidence type="ECO:0000256" key="4">
    <source>
        <dbReference type="ARBA" id="ARBA00042096"/>
    </source>
</evidence>
<feature type="region of interest" description="Disordered" evidence="5">
    <location>
        <begin position="117"/>
        <end position="255"/>
    </location>
</feature>
<name>A0A0C3GBK9_PILCF</name>
<feature type="domain" description="Transcription factor CBF/NF-Y/archaeal histone" evidence="6">
    <location>
        <begin position="28"/>
        <end position="92"/>
    </location>
</feature>
<dbReference type="InterPro" id="IPR009072">
    <property type="entry name" value="Histone-fold"/>
</dbReference>
<dbReference type="InterPro" id="IPR003958">
    <property type="entry name" value="CBFA_NFYB_domain"/>
</dbReference>
<evidence type="ECO:0000256" key="5">
    <source>
        <dbReference type="SAM" id="MobiDB-lite"/>
    </source>
</evidence>
<sequence length="281" mass="30023">MPRKESASGQISALAQQEQVSDGIENYELPKNLVTKIAKAAIPDSAKLQKETILSLVKGSTVFINYLAATAHDVATSKQHKSISASDVLKALEIIEFGDLNDMLQSELQIYRNNMKTDKAKKERAEKAAATASAKGKAKEVDPSANLPASASISISAPKSKSKAPTSASGAATSISGSTLAPGMILPSPFTSAPRMPAMSADSAPSSQPQPQILRDDNEEMDIEEEEGAGDEDVEVDVDVDEVEEEEEEEEGVEEVQDMIAVEEEEMRKDAKMVEEGVEDA</sequence>
<keyword evidence="8" id="KW-1185">Reference proteome</keyword>
<dbReference type="GO" id="GO:0031507">
    <property type="term" value="P:heterochromatin formation"/>
    <property type="evidence" value="ECO:0007669"/>
    <property type="project" value="TreeGrafter"/>
</dbReference>
<dbReference type="AlphaFoldDB" id="A0A0C3GBK9"/>
<dbReference type="EMBL" id="KN832978">
    <property type="protein sequence ID" value="KIM88021.1"/>
    <property type="molecule type" value="Genomic_DNA"/>
</dbReference>
<reference evidence="8" key="2">
    <citation type="submission" date="2015-01" db="EMBL/GenBank/DDBJ databases">
        <title>Evolutionary Origins and Diversification of the Mycorrhizal Mutualists.</title>
        <authorList>
            <consortium name="DOE Joint Genome Institute"/>
            <consortium name="Mycorrhizal Genomics Consortium"/>
            <person name="Kohler A."/>
            <person name="Kuo A."/>
            <person name="Nagy L.G."/>
            <person name="Floudas D."/>
            <person name="Copeland A."/>
            <person name="Barry K.W."/>
            <person name="Cichocki N."/>
            <person name="Veneault-Fourrey C."/>
            <person name="LaButti K."/>
            <person name="Lindquist E.A."/>
            <person name="Lipzen A."/>
            <person name="Lundell T."/>
            <person name="Morin E."/>
            <person name="Murat C."/>
            <person name="Riley R."/>
            <person name="Ohm R."/>
            <person name="Sun H."/>
            <person name="Tunlid A."/>
            <person name="Henrissat B."/>
            <person name="Grigoriev I.V."/>
            <person name="Hibbett D.S."/>
            <person name="Martin F."/>
        </authorList>
    </citation>
    <scope>NUCLEOTIDE SEQUENCE [LARGE SCALE GENOMIC DNA]</scope>
    <source>
        <strain evidence="8">F 1598</strain>
    </source>
</reference>
<protein>
    <recommendedName>
        <fullName evidence="3">DNA polymerase epsilon subunit D</fullName>
    </recommendedName>
    <alternativeName>
        <fullName evidence="4">DNA polymerase II subunit D</fullName>
    </alternativeName>
</protein>
<dbReference type="InterPro" id="IPR051377">
    <property type="entry name" value="DNA_Pol-Epsilon_Subunit"/>
</dbReference>
<organism evidence="7 8">
    <name type="scientific">Piloderma croceum (strain F 1598)</name>
    <dbReference type="NCBI Taxonomy" id="765440"/>
    <lineage>
        <taxon>Eukaryota</taxon>
        <taxon>Fungi</taxon>
        <taxon>Dikarya</taxon>
        <taxon>Basidiomycota</taxon>
        <taxon>Agaricomycotina</taxon>
        <taxon>Agaricomycetes</taxon>
        <taxon>Agaricomycetidae</taxon>
        <taxon>Atheliales</taxon>
        <taxon>Atheliaceae</taxon>
        <taxon>Piloderma</taxon>
    </lineage>
</organism>
<keyword evidence="2" id="KW-0539">Nucleus</keyword>
<feature type="compositionally biased region" description="Basic and acidic residues" evidence="5">
    <location>
        <begin position="117"/>
        <end position="127"/>
    </location>
</feature>
<evidence type="ECO:0000313" key="8">
    <source>
        <dbReference type="Proteomes" id="UP000054166"/>
    </source>
</evidence>
<dbReference type="Proteomes" id="UP000054166">
    <property type="component" value="Unassembled WGS sequence"/>
</dbReference>
<dbReference type="OrthoDB" id="1707486at2759"/>
<dbReference type="STRING" id="765440.A0A0C3GBK9"/>
<dbReference type="GO" id="GO:0006272">
    <property type="term" value="P:leading strand elongation"/>
    <property type="evidence" value="ECO:0007669"/>
    <property type="project" value="TreeGrafter"/>
</dbReference>
<dbReference type="GO" id="GO:0006974">
    <property type="term" value="P:DNA damage response"/>
    <property type="evidence" value="ECO:0007669"/>
    <property type="project" value="TreeGrafter"/>
</dbReference>
<dbReference type="GO" id="GO:0031490">
    <property type="term" value="F:chromatin DNA binding"/>
    <property type="evidence" value="ECO:0007669"/>
    <property type="project" value="TreeGrafter"/>
</dbReference>
<dbReference type="GO" id="GO:0046982">
    <property type="term" value="F:protein heterodimerization activity"/>
    <property type="evidence" value="ECO:0007669"/>
    <property type="project" value="InterPro"/>
</dbReference>
<accession>A0A0C3GBK9</accession>
<dbReference type="PANTHER" id="PTHR46172">
    <property type="entry name" value="DNA POLYMERASE EPSILON SUBUNIT 3"/>
    <property type="match status" value="1"/>
</dbReference>
<evidence type="ECO:0000256" key="1">
    <source>
        <dbReference type="ARBA" id="ARBA00004123"/>
    </source>
</evidence>
<feature type="compositionally biased region" description="Low complexity" evidence="5">
    <location>
        <begin position="148"/>
        <end position="179"/>
    </location>
</feature>
<feature type="compositionally biased region" description="Acidic residues" evidence="5">
    <location>
        <begin position="217"/>
        <end position="255"/>
    </location>
</feature>
<dbReference type="GO" id="GO:0008623">
    <property type="term" value="C:CHRAC"/>
    <property type="evidence" value="ECO:0007669"/>
    <property type="project" value="TreeGrafter"/>
</dbReference>
<evidence type="ECO:0000256" key="3">
    <source>
        <dbReference type="ARBA" id="ARBA00039775"/>
    </source>
</evidence>
<dbReference type="Pfam" id="PF00808">
    <property type="entry name" value="CBFD_NFYB_HMF"/>
    <property type="match status" value="1"/>
</dbReference>
<dbReference type="CDD" id="cd22928">
    <property type="entry name" value="HFD_POLE3_DPB4"/>
    <property type="match status" value="1"/>
</dbReference>
<reference evidence="7 8" key="1">
    <citation type="submission" date="2014-04" db="EMBL/GenBank/DDBJ databases">
        <authorList>
            <consortium name="DOE Joint Genome Institute"/>
            <person name="Kuo A."/>
            <person name="Tarkka M."/>
            <person name="Buscot F."/>
            <person name="Kohler A."/>
            <person name="Nagy L.G."/>
            <person name="Floudas D."/>
            <person name="Copeland A."/>
            <person name="Barry K.W."/>
            <person name="Cichocki N."/>
            <person name="Veneault-Fourrey C."/>
            <person name="LaButti K."/>
            <person name="Lindquist E.A."/>
            <person name="Lipzen A."/>
            <person name="Lundell T."/>
            <person name="Morin E."/>
            <person name="Murat C."/>
            <person name="Sun H."/>
            <person name="Tunlid A."/>
            <person name="Henrissat B."/>
            <person name="Grigoriev I.V."/>
            <person name="Hibbett D.S."/>
            <person name="Martin F."/>
            <person name="Nordberg H.P."/>
            <person name="Cantor M.N."/>
            <person name="Hua S.X."/>
        </authorList>
    </citation>
    <scope>NUCLEOTIDE SEQUENCE [LARGE SCALE GENOMIC DNA]</scope>
    <source>
        <strain evidence="7 8">F 1598</strain>
    </source>
</reference>
<dbReference type="PANTHER" id="PTHR46172:SF1">
    <property type="entry name" value="DNA POLYMERASE EPSILON SUBUNIT 3"/>
    <property type="match status" value="1"/>
</dbReference>
<evidence type="ECO:0000256" key="2">
    <source>
        <dbReference type="ARBA" id="ARBA00023242"/>
    </source>
</evidence>
<evidence type="ECO:0000313" key="7">
    <source>
        <dbReference type="EMBL" id="KIM88021.1"/>
    </source>
</evidence>
<dbReference type="GO" id="GO:0008622">
    <property type="term" value="C:epsilon DNA polymerase complex"/>
    <property type="evidence" value="ECO:0007669"/>
    <property type="project" value="TreeGrafter"/>
</dbReference>
<evidence type="ECO:0000259" key="6">
    <source>
        <dbReference type="Pfam" id="PF00808"/>
    </source>
</evidence>
<dbReference type="SUPFAM" id="SSF47113">
    <property type="entry name" value="Histone-fold"/>
    <property type="match status" value="1"/>
</dbReference>